<evidence type="ECO:0000313" key="11">
    <source>
        <dbReference type="RefSeq" id="XP_032801002.1"/>
    </source>
</evidence>
<evidence type="ECO:0000256" key="7">
    <source>
        <dbReference type="ARBA" id="ARBA00046280"/>
    </source>
</evidence>
<dbReference type="GO" id="GO:0005829">
    <property type="term" value="C:cytosol"/>
    <property type="evidence" value="ECO:0007669"/>
    <property type="project" value="GOC"/>
</dbReference>
<dbReference type="RefSeq" id="XP_032801002.1">
    <property type="nucleotide sequence ID" value="XM_032945111.1"/>
</dbReference>
<keyword evidence="3" id="KW-0653">Protein transport</keyword>
<evidence type="ECO:0000256" key="8">
    <source>
        <dbReference type="SAM" id="Phobius"/>
    </source>
</evidence>
<keyword evidence="6 8" id="KW-0472">Membrane</keyword>
<dbReference type="GO" id="GO:0005794">
    <property type="term" value="C:Golgi apparatus"/>
    <property type="evidence" value="ECO:0007669"/>
    <property type="project" value="InterPro"/>
</dbReference>
<dbReference type="SMART" id="SM00397">
    <property type="entry name" value="t_SNARE"/>
    <property type="match status" value="1"/>
</dbReference>
<dbReference type="GO" id="GO:0006896">
    <property type="term" value="P:Golgi to vacuole transport"/>
    <property type="evidence" value="ECO:0007669"/>
    <property type="project" value="TreeGrafter"/>
</dbReference>
<dbReference type="GO" id="GO:0000149">
    <property type="term" value="F:SNARE binding"/>
    <property type="evidence" value="ECO:0007669"/>
    <property type="project" value="TreeGrafter"/>
</dbReference>
<dbReference type="GO" id="GO:0031201">
    <property type="term" value="C:SNARE complex"/>
    <property type="evidence" value="ECO:0007669"/>
    <property type="project" value="TreeGrafter"/>
</dbReference>
<evidence type="ECO:0000256" key="5">
    <source>
        <dbReference type="ARBA" id="ARBA00023054"/>
    </source>
</evidence>
<dbReference type="InterPro" id="IPR027027">
    <property type="entry name" value="GOSR2/Membrin/Bos1"/>
</dbReference>
<keyword evidence="4 8" id="KW-1133">Transmembrane helix</keyword>
<feature type="domain" description="T-SNARE coiled-coil homology" evidence="9">
    <location>
        <begin position="69"/>
        <end position="136"/>
    </location>
</feature>
<dbReference type="Pfam" id="PF12352">
    <property type="entry name" value="V-SNARE_C"/>
    <property type="match status" value="1"/>
</dbReference>
<dbReference type="GO" id="GO:0005789">
    <property type="term" value="C:endoplasmic reticulum membrane"/>
    <property type="evidence" value="ECO:0007669"/>
    <property type="project" value="TreeGrafter"/>
</dbReference>
<evidence type="ECO:0000256" key="4">
    <source>
        <dbReference type="ARBA" id="ARBA00022989"/>
    </source>
</evidence>
<dbReference type="SUPFAM" id="SSF58038">
    <property type="entry name" value="SNARE fusion complex"/>
    <property type="match status" value="1"/>
</dbReference>
<dbReference type="GO" id="GO:0048280">
    <property type="term" value="P:vesicle fusion with Golgi apparatus"/>
    <property type="evidence" value="ECO:0007669"/>
    <property type="project" value="TreeGrafter"/>
</dbReference>
<dbReference type="CDD" id="cd15891">
    <property type="entry name" value="SNARE_Vti1a"/>
    <property type="match status" value="1"/>
</dbReference>
<dbReference type="Proteomes" id="UP001318040">
    <property type="component" value="Unplaced"/>
</dbReference>
<evidence type="ECO:0000313" key="10">
    <source>
        <dbReference type="Proteomes" id="UP001318040"/>
    </source>
</evidence>
<gene>
    <name evidence="11" type="primary">VTI1A</name>
</gene>
<feature type="transmembrane region" description="Helical" evidence="8">
    <location>
        <begin position="145"/>
        <end position="166"/>
    </location>
</feature>
<dbReference type="InterPro" id="IPR038407">
    <property type="entry name" value="v-SNARE_N_sf"/>
</dbReference>
<name>A0AAJ7SMA4_PETMA</name>
<dbReference type="Gene3D" id="1.20.58.400">
    <property type="entry name" value="t-snare proteins"/>
    <property type="match status" value="1"/>
</dbReference>
<dbReference type="GO" id="GO:0012507">
    <property type="term" value="C:ER to Golgi transport vesicle membrane"/>
    <property type="evidence" value="ECO:0007669"/>
    <property type="project" value="TreeGrafter"/>
</dbReference>
<dbReference type="Gene3D" id="1.20.5.110">
    <property type="match status" value="1"/>
</dbReference>
<evidence type="ECO:0000256" key="1">
    <source>
        <dbReference type="ARBA" id="ARBA00022448"/>
    </source>
</evidence>
<keyword evidence="2 8" id="KW-0812">Transmembrane</keyword>
<evidence type="ECO:0000256" key="6">
    <source>
        <dbReference type="ARBA" id="ARBA00023136"/>
    </source>
</evidence>
<evidence type="ECO:0000256" key="3">
    <source>
        <dbReference type="ARBA" id="ARBA00022927"/>
    </source>
</evidence>
<accession>A0AAJ7SMA4</accession>
<sequence length="167" mass="18978">MEQMELEARDQPAPLRVRATAQTRSLRTELSSLEADYKRSRIAYSDELSVREKLLSSDGKTSSHGQRSLLLGNTERLESASSHLEAGYRTVVETEQIGQDILDNLHRDRETIQRARERLRETDSHLGKSSRVLSGMMRRLIQNRVILMAVAVATLIVIIIAVYFSVR</sequence>
<comment type="subcellular location">
    <subcellularLocation>
        <location evidence="7">Endomembrane system</location>
        <topology evidence="7">Single-pass type IV membrane protein</topology>
    </subcellularLocation>
</comment>
<reference evidence="11" key="1">
    <citation type="submission" date="2025-08" db="UniProtKB">
        <authorList>
            <consortium name="RefSeq"/>
        </authorList>
    </citation>
    <scope>IDENTIFICATION</scope>
    <source>
        <tissue evidence="11">Sperm</tissue>
    </source>
</reference>
<dbReference type="KEGG" id="pmrn:116937949"/>
<dbReference type="GO" id="GO:0016236">
    <property type="term" value="P:macroautophagy"/>
    <property type="evidence" value="ECO:0007669"/>
    <property type="project" value="TreeGrafter"/>
</dbReference>
<dbReference type="GO" id="GO:0031902">
    <property type="term" value="C:late endosome membrane"/>
    <property type="evidence" value="ECO:0007669"/>
    <property type="project" value="TreeGrafter"/>
</dbReference>
<dbReference type="GO" id="GO:0042147">
    <property type="term" value="P:retrograde transport, endosome to Golgi"/>
    <property type="evidence" value="ECO:0007669"/>
    <property type="project" value="TreeGrafter"/>
</dbReference>
<protein>
    <submittedName>
        <fullName evidence="11">Vesicle transport through interaction with t-SNAREs homolog 1A</fullName>
    </submittedName>
</protein>
<proteinExistence type="predicted"/>
<dbReference type="AlphaFoldDB" id="A0AAJ7SMA4"/>
<dbReference type="GO" id="GO:0015031">
    <property type="term" value="P:protein transport"/>
    <property type="evidence" value="ECO:0007669"/>
    <property type="project" value="UniProtKB-KW"/>
</dbReference>
<keyword evidence="5" id="KW-0175">Coiled coil</keyword>
<dbReference type="PANTHER" id="PTHR21230:SF26">
    <property type="entry name" value="VESICLE TRANSPORT THROUGH INTERACTION WITH T-SNARES HOMOLOG 1A"/>
    <property type="match status" value="1"/>
</dbReference>
<keyword evidence="1" id="KW-0813">Transport</keyword>
<dbReference type="GO" id="GO:0005484">
    <property type="term" value="F:SNAP receptor activity"/>
    <property type="evidence" value="ECO:0007669"/>
    <property type="project" value="InterPro"/>
</dbReference>
<dbReference type="FunFam" id="1.20.5.110:FF:000078">
    <property type="entry name" value="Vesicle transport through interaction with t-SNAREs 1A"/>
    <property type="match status" value="1"/>
</dbReference>
<dbReference type="PANTHER" id="PTHR21230">
    <property type="entry name" value="VESICLE TRANSPORT V-SNARE PROTEIN VTI1-RELATED"/>
    <property type="match status" value="1"/>
</dbReference>
<keyword evidence="10" id="KW-1185">Reference proteome</keyword>
<evidence type="ECO:0000259" key="9">
    <source>
        <dbReference type="SMART" id="SM00397"/>
    </source>
</evidence>
<organism evidence="10 11">
    <name type="scientific">Petromyzon marinus</name>
    <name type="common">Sea lamprey</name>
    <dbReference type="NCBI Taxonomy" id="7757"/>
    <lineage>
        <taxon>Eukaryota</taxon>
        <taxon>Metazoa</taxon>
        <taxon>Chordata</taxon>
        <taxon>Craniata</taxon>
        <taxon>Vertebrata</taxon>
        <taxon>Cyclostomata</taxon>
        <taxon>Hyperoartia</taxon>
        <taxon>Petromyzontiformes</taxon>
        <taxon>Petromyzontidae</taxon>
        <taxon>Petromyzon</taxon>
    </lineage>
</organism>
<dbReference type="PIRSF" id="PIRSF028865">
    <property type="entry name" value="Membrin-2"/>
    <property type="match status" value="1"/>
</dbReference>
<dbReference type="GO" id="GO:0006891">
    <property type="term" value="P:intra-Golgi vesicle-mediated transport"/>
    <property type="evidence" value="ECO:0007669"/>
    <property type="project" value="TreeGrafter"/>
</dbReference>
<evidence type="ECO:0000256" key="2">
    <source>
        <dbReference type="ARBA" id="ARBA00022692"/>
    </source>
</evidence>
<dbReference type="InterPro" id="IPR000727">
    <property type="entry name" value="T_SNARE_dom"/>
</dbReference>